<comment type="caution">
    <text evidence="4">The sequence shown here is derived from an EMBL/GenBank/DDBJ whole genome shotgun (WGS) entry which is preliminary data.</text>
</comment>
<organism evidence="4 5">
    <name type="scientific">Nitrospina gracilis (strain 3/211)</name>
    <dbReference type="NCBI Taxonomy" id="1266370"/>
    <lineage>
        <taxon>Bacteria</taxon>
        <taxon>Pseudomonadati</taxon>
        <taxon>Nitrospinota/Tectimicrobiota group</taxon>
        <taxon>Nitrospinota</taxon>
        <taxon>Nitrospinia</taxon>
        <taxon>Nitrospinales</taxon>
        <taxon>Nitrospinaceae</taxon>
        <taxon>Nitrospina</taxon>
    </lineage>
</organism>
<dbReference type="OrthoDB" id="9780456at2"/>
<evidence type="ECO:0000256" key="1">
    <source>
        <dbReference type="ARBA" id="ARBA00022679"/>
    </source>
</evidence>
<proteinExistence type="predicted"/>
<evidence type="ECO:0000313" key="4">
    <source>
        <dbReference type="EMBL" id="CCQ91914.1"/>
    </source>
</evidence>
<keyword evidence="1 4" id="KW-0808">Transferase</keyword>
<dbReference type="InterPro" id="IPR013785">
    <property type="entry name" value="Aldolase_TIM"/>
</dbReference>
<protein>
    <submittedName>
        <fullName evidence="4">3-deoxy-7-phosphoheptulonate synthase</fullName>
        <ecNumber evidence="4">2.5.1.54</ecNumber>
    </submittedName>
</protein>
<dbReference type="RefSeq" id="WP_005011260.1">
    <property type="nucleotide sequence ID" value="NZ_HG422173.1"/>
</dbReference>
<accession>M1ZEC8</accession>
<feature type="domain" description="DAHP synthetase I/KDSA" evidence="2">
    <location>
        <begin position="90"/>
        <end position="324"/>
    </location>
</feature>
<dbReference type="PANTHER" id="PTHR43018">
    <property type="entry name" value="PHOSPHO-2-DEHYDRO-3-DEOXYHEPTONATE ALDOLASE"/>
    <property type="match status" value="1"/>
</dbReference>
<dbReference type="EMBL" id="CAQJ01000099">
    <property type="protein sequence ID" value="CCQ91914.1"/>
    <property type="molecule type" value="Genomic_DNA"/>
</dbReference>
<dbReference type="NCBIfam" id="NF009239">
    <property type="entry name" value="PRK12595.1"/>
    <property type="match status" value="1"/>
</dbReference>
<feature type="domain" description="DAHP synthase ferredoxin-like" evidence="3">
    <location>
        <begin position="1"/>
        <end position="69"/>
    </location>
</feature>
<dbReference type="EC" id="2.5.1.54" evidence="4"/>
<dbReference type="InterPro" id="IPR041071">
    <property type="entry name" value="DAHP_snth_FXD"/>
</dbReference>
<dbReference type="PANTHER" id="PTHR43018:SF2">
    <property type="entry name" value="PHOSPHO-2-DEHYDRO-3-DEOXYHEPTONATE ALDOLASE"/>
    <property type="match status" value="1"/>
</dbReference>
<dbReference type="STRING" id="1266370.NITGR_90053"/>
<gene>
    <name evidence="4" type="primary">aroF</name>
    <name evidence="4" type="ORF">NITGR_90053</name>
</gene>
<dbReference type="NCBIfam" id="NF006421">
    <property type="entry name" value="PRK08673.1"/>
    <property type="match status" value="1"/>
</dbReference>
<name>M1ZEC8_NITG3</name>
<evidence type="ECO:0000259" key="2">
    <source>
        <dbReference type="Pfam" id="PF00793"/>
    </source>
</evidence>
<dbReference type="AlphaFoldDB" id="M1ZEC8"/>
<dbReference type="Proteomes" id="UP000011704">
    <property type="component" value="Unassembled WGS sequence"/>
</dbReference>
<evidence type="ECO:0000259" key="3">
    <source>
        <dbReference type="Pfam" id="PF18152"/>
    </source>
</evidence>
<dbReference type="GO" id="GO:0009073">
    <property type="term" value="P:aromatic amino acid family biosynthetic process"/>
    <property type="evidence" value="ECO:0007669"/>
    <property type="project" value="InterPro"/>
</dbReference>
<dbReference type="Pfam" id="PF00793">
    <property type="entry name" value="DAHP_synth_1"/>
    <property type="match status" value="1"/>
</dbReference>
<dbReference type="InterPro" id="IPR006218">
    <property type="entry name" value="DAHP1/KDSA"/>
</dbReference>
<keyword evidence="5" id="KW-1185">Reference proteome</keyword>
<dbReference type="Gene3D" id="3.20.20.70">
    <property type="entry name" value="Aldolase class I"/>
    <property type="match status" value="1"/>
</dbReference>
<dbReference type="InterPro" id="IPR006268">
    <property type="entry name" value="DAHP_syn_2"/>
</dbReference>
<dbReference type="GO" id="GO:0003849">
    <property type="term" value="F:3-deoxy-7-phosphoheptulonate synthase activity"/>
    <property type="evidence" value="ECO:0007669"/>
    <property type="project" value="UniProtKB-EC"/>
</dbReference>
<dbReference type="SUPFAM" id="SSF51569">
    <property type="entry name" value="Aldolase"/>
    <property type="match status" value="1"/>
</dbReference>
<reference evidence="4 5" key="1">
    <citation type="journal article" date="2013" name="Front. Microbiol.">
        <title>The genome of Nitrospina gracilis illuminates the metabolism and evolution of the major marine nitrite oxidizer.</title>
        <authorList>
            <person name="Luecker S."/>
            <person name="Nowka B."/>
            <person name="Rattei T."/>
            <person name="Spieck E."/>
            <person name="and Daims H."/>
        </authorList>
    </citation>
    <scope>NUCLEOTIDE SEQUENCE [LARGE SCALE GENOMIC DNA]</scope>
    <source>
        <strain evidence="4 5">3/211</strain>
    </source>
</reference>
<dbReference type="NCBIfam" id="TIGR01361">
    <property type="entry name" value="DAHP_synth_Bsub"/>
    <property type="match status" value="1"/>
</dbReference>
<dbReference type="HOGENOM" id="CLU_062599_0_0_0"/>
<dbReference type="InParanoid" id="M1ZEC8"/>
<dbReference type="InterPro" id="IPR052899">
    <property type="entry name" value="Class-I_DAHP_synthase"/>
</dbReference>
<dbReference type="Pfam" id="PF18152">
    <property type="entry name" value="DAHP_snth_FXD"/>
    <property type="match status" value="1"/>
</dbReference>
<evidence type="ECO:0000313" key="5">
    <source>
        <dbReference type="Proteomes" id="UP000011704"/>
    </source>
</evidence>
<sequence length="339" mass="36941">MIVVLKADTSPEEVQAVKDKIKENGFTPHEIQGVERKVIGAVGDEHFKDHLMEVLDSMPGVEDVIPILKPYKLAGREIKNANSVIECDGFAIGGDRLALIAGPCSVESHDQMMATASSVKHAGANMLRGGAFKPRTSPYSFQGLEEEGLKLLKEAKESTGLPIVTEVMNPGDVELVARYADVLQVGARNVQNFSLLKELGKVSKPVLLKRGMMTTIKEFLMSAEYILSEGNKDVILCERGIRTFETATRNTLDIACVPVLKRETHLPVVIDPSHATGHWDLVEPMARAAVAAGADGLMIEVHPDPVNAFSDGPQSLKPSKFVRLVENIRPFVQLMGRTL</sequence>
<dbReference type="Gene3D" id="3.30.70.1140">
    <property type="entry name" value="Phospho-2-dehydro-3-deoxyheptonate aldolase, domain 1"/>
    <property type="match status" value="1"/>
</dbReference>
<dbReference type="GO" id="GO:0016832">
    <property type="term" value="F:aldehyde-lyase activity"/>
    <property type="evidence" value="ECO:0007669"/>
    <property type="project" value="InterPro"/>
</dbReference>